<sequence>MESNLYQVTRANDDLTPDHYQLFLYQLRRGLKYIHTANVFHRDLKPKNILSKSFSGRIMSQHDGIVLLNSVAPPFSLSYVVVKLLKLHKGLSDSVTEQIIKPATKHTIKFSVNEIELCWVFMRSSYQTDTKKTVDFNPNWMRYTTKLCDQTDQ</sequence>
<dbReference type="Proteomes" id="UP001172457">
    <property type="component" value="Chromosome 3"/>
</dbReference>
<dbReference type="PROSITE" id="PS50011">
    <property type="entry name" value="PROTEIN_KINASE_DOM"/>
    <property type="match status" value="1"/>
</dbReference>
<evidence type="ECO:0000313" key="4">
    <source>
        <dbReference type="EMBL" id="KAJ9559362.1"/>
    </source>
</evidence>
<dbReference type="InterPro" id="IPR050117">
    <property type="entry name" value="MAPK"/>
</dbReference>
<comment type="caution">
    <text evidence="4">The sequence shown here is derived from an EMBL/GenBank/DDBJ whole genome shotgun (WGS) entry which is preliminary data.</text>
</comment>
<proteinExistence type="predicted"/>
<evidence type="ECO:0000256" key="1">
    <source>
        <dbReference type="ARBA" id="ARBA00022741"/>
    </source>
</evidence>
<dbReference type="PANTHER" id="PTHR24055">
    <property type="entry name" value="MITOGEN-ACTIVATED PROTEIN KINASE"/>
    <property type="match status" value="1"/>
</dbReference>
<reference evidence="4" key="1">
    <citation type="submission" date="2023-03" db="EMBL/GenBank/DDBJ databases">
        <title>Chromosome-scale reference genome and RAD-based genetic map of yellow starthistle (Centaurea solstitialis) reveal putative structural variation and QTLs associated with invader traits.</title>
        <authorList>
            <person name="Reatini B."/>
            <person name="Cang F.A."/>
            <person name="Jiang Q."/>
            <person name="Mckibben M.T.W."/>
            <person name="Barker M.S."/>
            <person name="Rieseberg L.H."/>
            <person name="Dlugosch K.M."/>
        </authorList>
    </citation>
    <scope>NUCLEOTIDE SEQUENCE</scope>
    <source>
        <strain evidence="4">CAN-66</strain>
        <tissue evidence="4">Leaf</tissue>
    </source>
</reference>
<dbReference type="AlphaFoldDB" id="A0AA38TXB1"/>
<dbReference type="EMBL" id="JARYMX010000003">
    <property type="protein sequence ID" value="KAJ9559362.1"/>
    <property type="molecule type" value="Genomic_DNA"/>
</dbReference>
<evidence type="ECO:0000256" key="2">
    <source>
        <dbReference type="ARBA" id="ARBA00022840"/>
    </source>
</evidence>
<dbReference type="GO" id="GO:0004672">
    <property type="term" value="F:protein kinase activity"/>
    <property type="evidence" value="ECO:0007669"/>
    <property type="project" value="InterPro"/>
</dbReference>
<keyword evidence="2" id="KW-0067">ATP-binding</keyword>
<evidence type="ECO:0000313" key="5">
    <source>
        <dbReference type="Proteomes" id="UP001172457"/>
    </source>
</evidence>
<gene>
    <name evidence="4" type="ORF">OSB04_013976</name>
</gene>
<feature type="domain" description="Protein kinase" evidence="3">
    <location>
        <begin position="1"/>
        <end position="153"/>
    </location>
</feature>
<organism evidence="4 5">
    <name type="scientific">Centaurea solstitialis</name>
    <name type="common">yellow star-thistle</name>
    <dbReference type="NCBI Taxonomy" id="347529"/>
    <lineage>
        <taxon>Eukaryota</taxon>
        <taxon>Viridiplantae</taxon>
        <taxon>Streptophyta</taxon>
        <taxon>Embryophyta</taxon>
        <taxon>Tracheophyta</taxon>
        <taxon>Spermatophyta</taxon>
        <taxon>Magnoliopsida</taxon>
        <taxon>eudicotyledons</taxon>
        <taxon>Gunneridae</taxon>
        <taxon>Pentapetalae</taxon>
        <taxon>asterids</taxon>
        <taxon>campanulids</taxon>
        <taxon>Asterales</taxon>
        <taxon>Asteraceae</taxon>
        <taxon>Carduoideae</taxon>
        <taxon>Cardueae</taxon>
        <taxon>Centaureinae</taxon>
        <taxon>Centaurea</taxon>
    </lineage>
</organism>
<keyword evidence="5" id="KW-1185">Reference proteome</keyword>
<name>A0AA38TXB1_9ASTR</name>
<dbReference type="InterPro" id="IPR011009">
    <property type="entry name" value="Kinase-like_dom_sf"/>
</dbReference>
<dbReference type="GO" id="GO:0005524">
    <property type="term" value="F:ATP binding"/>
    <property type="evidence" value="ECO:0007669"/>
    <property type="project" value="UniProtKB-KW"/>
</dbReference>
<evidence type="ECO:0000259" key="3">
    <source>
        <dbReference type="PROSITE" id="PS50011"/>
    </source>
</evidence>
<keyword evidence="1" id="KW-0547">Nucleotide-binding</keyword>
<dbReference type="Gene3D" id="1.10.510.10">
    <property type="entry name" value="Transferase(Phosphotransferase) domain 1"/>
    <property type="match status" value="1"/>
</dbReference>
<dbReference type="SUPFAM" id="SSF56112">
    <property type="entry name" value="Protein kinase-like (PK-like)"/>
    <property type="match status" value="1"/>
</dbReference>
<dbReference type="InterPro" id="IPR000719">
    <property type="entry name" value="Prot_kinase_dom"/>
</dbReference>
<protein>
    <recommendedName>
        <fullName evidence="3">Protein kinase domain-containing protein</fullName>
    </recommendedName>
</protein>
<dbReference type="Pfam" id="PF00069">
    <property type="entry name" value="Pkinase"/>
    <property type="match status" value="1"/>
</dbReference>
<accession>A0AA38TXB1</accession>